<comment type="function">
    <text evidence="6">Catalyzes the conversion of 7,8-dihydroneopterin to 6-hydroxymethyl-7,8-dihydropterin.</text>
</comment>
<dbReference type="OrthoDB" id="9808041at2"/>
<dbReference type="AlphaFoldDB" id="A0A290QEA4"/>
<evidence type="ECO:0000256" key="6">
    <source>
        <dbReference type="RuleBase" id="RU362079"/>
    </source>
</evidence>
<evidence type="ECO:0000313" key="9">
    <source>
        <dbReference type="Proteomes" id="UP000217265"/>
    </source>
</evidence>
<protein>
    <recommendedName>
        <fullName evidence="6">7,8-dihydroneopterin aldolase</fullName>
        <ecNumber evidence="6">4.1.2.25</ecNumber>
    </recommendedName>
</protein>
<dbReference type="GO" id="GO:0005737">
    <property type="term" value="C:cytoplasm"/>
    <property type="evidence" value="ECO:0007669"/>
    <property type="project" value="TreeGrafter"/>
</dbReference>
<sequence length="121" mass="13540">MNARIHLRNMAFYGYHGHLTAENALGQRFQIDLTLTTDIARATKTDDLADTVDYVNIYAMCREVVEGAHVKLLETLAGRIMDRVLADFASVQKVEITIRKPSVPLPGVLDHVSLETSKSRE</sequence>
<comment type="pathway">
    <text evidence="2 6">Cofactor biosynthesis; tetrahydrofolate biosynthesis; 2-amino-4-hydroxy-6-hydroxymethyl-7,8-dihydropteridine diphosphate from 7,8-dihydroneopterin triphosphate: step 3/4.</text>
</comment>
<accession>A0A290QEA4</accession>
<keyword evidence="4 6" id="KW-0289">Folate biosynthesis</keyword>
<dbReference type="EMBL" id="CP023344">
    <property type="protein sequence ID" value="ATC64586.1"/>
    <property type="molecule type" value="Genomic_DNA"/>
</dbReference>
<dbReference type="KEGG" id="vbh:CMV30_11820"/>
<dbReference type="PANTHER" id="PTHR42844:SF1">
    <property type="entry name" value="DIHYDRONEOPTERIN ALDOLASE 1-RELATED"/>
    <property type="match status" value="1"/>
</dbReference>
<keyword evidence="9" id="KW-1185">Reference proteome</keyword>
<evidence type="ECO:0000259" key="7">
    <source>
        <dbReference type="SMART" id="SM00905"/>
    </source>
</evidence>
<evidence type="ECO:0000256" key="3">
    <source>
        <dbReference type="ARBA" id="ARBA00005708"/>
    </source>
</evidence>
<evidence type="ECO:0000313" key="8">
    <source>
        <dbReference type="EMBL" id="ATC64586.1"/>
    </source>
</evidence>
<evidence type="ECO:0000256" key="4">
    <source>
        <dbReference type="ARBA" id="ARBA00022909"/>
    </source>
</evidence>
<dbReference type="CDD" id="cd00534">
    <property type="entry name" value="DHNA_DHNTPE"/>
    <property type="match status" value="1"/>
</dbReference>
<proteinExistence type="inferred from homology"/>
<dbReference type="InterPro" id="IPR043133">
    <property type="entry name" value="GTP-CH-I_C/QueF"/>
</dbReference>
<evidence type="ECO:0000256" key="5">
    <source>
        <dbReference type="ARBA" id="ARBA00023239"/>
    </source>
</evidence>
<dbReference type="SMART" id="SM00905">
    <property type="entry name" value="FolB"/>
    <property type="match status" value="1"/>
</dbReference>
<dbReference type="GO" id="GO:0046656">
    <property type="term" value="P:folic acid biosynthetic process"/>
    <property type="evidence" value="ECO:0007669"/>
    <property type="project" value="UniProtKB-UniRule"/>
</dbReference>
<dbReference type="PANTHER" id="PTHR42844">
    <property type="entry name" value="DIHYDRONEOPTERIN ALDOLASE 1-RELATED"/>
    <property type="match status" value="1"/>
</dbReference>
<organism evidence="8 9">
    <name type="scientific">Nibricoccus aquaticus</name>
    <dbReference type="NCBI Taxonomy" id="2576891"/>
    <lineage>
        <taxon>Bacteria</taxon>
        <taxon>Pseudomonadati</taxon>
        <taxon>Verrucomicrobiota</taxon>
        <taxon>Opitutia</taxon>
        <taxon>Opitutales</taxon>
        <taxon>Opitutaceae</taxon>
        <taxon>Nibricoccus</taxon>
    </lineage>
</organism>
<name>A0A290QEA4_9BACT</name>
<dbReference type="Pfam" id="PF02152">
    <property type="entry name" value="FolB"/>
    <property type="match status" value="1"/>
</dbReference>
<dbReference type="GO" id="GO:0004150">
    <property type="term" value="F:dihydroneopterin aldolase activity"/>
    <property type="evidence" value="ECO:0007669"/>
    <property type="project" value="UniProtKB-UniRule"/>
</dbReference>
<feature type="domain" description="Dihydroneopterin aldolase/epimerase" evidence="7">
    <location>
        <begin position="5"/>
        <end position="118"/>
    </location>
</feature>
<dbReference type="InterPro" id="IPR006156">
    <property type="entry name" value="Dihydroneopterin_aldolase"/>
</dbReference>
<dbReference type="NCBIfam" id="TIGR00525">
    <property type="entry name" value="folB"/>
    <property type="match status" value="1"/>
</dbReference>
<reference evidence="8 9" key="1">
    <citation type="submission" date="2017-09" db="EMBL/GenBank/DDBJ databases">
        <title>Complete genome sequence of Verrucomicrobial strain HZ-65, isolated from freshwater.</title>
        <authorList>
            <person name="Choi A."/>
        </authorList>
    </citation>
    <scope>NUCLEOTIDE SEQUENCE [LARGE SCALE GENOMIC DNA]</scope>
    <source>
        <strain evidence="8 9">HZ-65</strain>
    </source>
</reference>
<dbReference type="RefSeq" id="WP_096056217.1">
    <property type="nucleotide sequence ID" value="NZ_CP023344.1"/>
</dbReference>
<dbReference type="SUPFAM" id="SSF55620">
    <property type="entry name" value="Tetrahydrobiopterin biosynthesis enzymes-like"/>
    <property type="match status" value="1"/>
</dbReference>
<dbReference type="FunFam" id="3.30.1130.10:FF:000003">
    <property type="entry name" value="7,8-dihydroneopterin aldolase"/>
    <property type="match status" value="1"/>
</dbReference>
<dbReference type="UniPathway" id="UPA00077">
    <property type="reaction ID" value="UER00154"/>
</dbReference>
<comment type="similarity">
    <text evidence="3 6">Belongs to the DHNA family.</text>
</comment>
<dbReference type="Proteomes" id="UP000217265">
    <property type="component" value="Chromosome"/>
</dbReference>
<dbReference type="EC" id="4.1.2.25" evidence="6"/>
<evidence type="ECO:0000256" key="1">
    <source>
        <dbReference type="ARBA" id="ARBA00001353"/>
    </source>
</evidence>
<comment type="catalytic activity">
    <reaction evidence="1 6">
        <text>7,8-dihydroneopterin = 6-hydroxymethyl-7,8-dihydropterin + glycolaldehyde</text>
        <dbReference type="Rhea" id="RHEA:10540"/>
        <dbReference type="ChEBI" id="CHEBI:17001"/>
        <dbReference type="ChEBI" id="CHEBI:17071"/>
        <dbReference type="ChEBI" id="CHEBI:44841"/>
        <dbReference type="EC" id="4.1.2.25"/>
    </reaction>
</comment>
<gene>
    <name evidence="8" type="primary">folB</name>
    <name evidence="8" type="ORF">CMV30_11820</name>
</gene>
<dbReference type="NCBIfam" id="TIGR00526">
    <property type="entry name" value="folB_dom"/>
    <property type="match status" value="1"/>
</dbReference>
<evidence type="ECO:0000256" key="2">
    <source>
        <dbReference type="ARBA" id="ARBA00005013"/>
    </source>
</evidence>
<dbReference type="Gene3D" id="3.30.1130.10">
    <property type="match status" value="1"/>
</dbReference>
<dbReference type="GO" id="GO:0046654">
    <property type="term" value="P:tetrahydrofolate biosynthetic process"/>
    <property type="evidence" value="ECO:0007669"/>
    <property type="project" value="UniProtKB-UniRule"/>
</dbReference>
<keyword evidence="5 6" id="KW-0456">Lyase</keyword>
<dbReference type="InterPro" id="IPR006157">
    <property type="entry name" value="FolB_dom"/>
</dbReference>